<accession>A0ABP6P4F7</accession>
<reference evidence="2" key="1">
    <citation type="journal article" date="2019" name="Int. J. Syst. Evol. Microbiol.">
        <title>The Global Catalogue of Microorganisms (GCM) 10K type strain sequencing project: providing services to taxonomists for standard genome sequencing and annotation.</title>
        <authorList>
            <consortium name="The Broad Institute Genomics Platform"/>
            <consortium name="The Broad Institute Genome Sequencing Center for Infectious Disease"/>
            <person name="Wu L."/>
            <person name="Ma J."/>
        </authorList>
    </citation>
    <scope>NUCLEOTIDE SEQUENCE [LARGE SCALE GENOMIC DNA]</scope>
    <source>
        <strain evidence="2">JCM 15614</strain>
    </source>
</reference>
<protein>
    <submittedName>
        <fullName evidence="1">Uncharacterized protein</fullName>
    </submittedName>
</protein>
<keyword evidence="2" id="KW-1185">Reference proteome</keyword>
<dbReference type="Proteomes" id="UP001499924">
    <property type="component" value="Unassembled WGS sequence"/>
</dbReference>
<sequence length="59" mass="6146">MSRRELTLDANVLLMTEPLVDDGDTPWAATLATGGPRCHGLWASSGGDPVGRGALLAVR</sequence>
<dbReference type="EMBL" id="BAAAVV010000004">
    <property type="protein sequence ID" value="GAA3166928.1"/>
    <property type="molecule type" value="Genomic_DNA"/>
</dbReference>
<proteinExistence type="predicted"/>
<comment type="caution">
    <text evidence="1">The sequence shown here is derived from an EMBL/GenBank/DDBJ whole genome shotgun (WGS) entry which is preliminary data.</text>
</comment>
<organism evidence="1 2">
    <name type="scientific">Blastococcus jejuensis</name>
    <dbReference type="NCBI Taxonomy" id="351224"/>
    <lineage>
        <taxon>Bacteria</taxon>
        <taxon>Bacillati</taxon>
        <taxon>Actinomycetota</taxon>
        <taxon>Actinomycetes</taxon>
        <taxon>Geodermatophilales</taxon>
        <taxon>Geodermatophilaceae</taxon>
        <taxon>Blastococcus</taxon>
    </lineage>
</organism>
<evidence type="ECO:0000313" key="2">
    <source>
        <dbReference type="Proteomes" id="UP001499924"/>
    </source>
</evidence>
<evidence type="ECO:0000313" key="1">
    <source>
        <dbReference type="EMBL" id="GAA3166928.1"/>
    </source>
</evidence>
<gene>
    <name evidence="1" type="ORF">GCM10010531_19490</name>
</gene>
<name>A0ABP6P4F7_9ACTN</name>